<gene>
    <name evidence="9" type="ORF">GH714_012775</name>
</gene>
<dbReference type="SUPFAM" id="SSF55021">
    <property type="entry name" value="ACT-like"/>
    <property type="match status" value="1"/>
</dbReference>
<accession>A0A6A6NGV0</accession>
<dbReference type="CDD" id="cd11393">
    <property type="entry name" value="bHLH_AtbHLH_like"/>
    <property type="match status" value="1"/>
</dbReference>
<evidence type="ECO:0000256" key="4">
    <source>
        <dbReference type="ARBA" id="ARBA00023163"/>
    </source>
</evidence>
<dbReference type="PANTHER" id="PTHR46772">
    <property type="entry name" value="BHLH DOMAIN-CONTAINING PROTEIN"/>
    <property type="match status" value="1"/>
</dbReference>
<dbReference type="SUPFAM" id="SSF47459">
    <property type="entry name" value="HLH, helix-loop-helix DNA-binding domain"/>
    <property type="match status" value="1"/>
</dbReference>
<evidence type="ECO:0000256" key="1">
    <source>
        <dbReference type="ARBA" id="ARBA00004123"/>
    </source>
</evidence>
<reference evidence="9 10" key="1">
    <citation type="journal article" date="2020" name="Mol. Plant">
        <title>The Chromosome-Based Rubber Tree Genome Provides New Insights into Spurge Genome Evolution and Rubber Biosynthesis.</title>
        <authorList>
            <person name="Liu J."/>
            <person name="Shi C."/>
            <person name="Shi C.C."/>
            <person name="Li W."/>
            <person name="Zhang Q.J."/>
            <person name="Zhang Y."/>
            <person name="Li K."/>
            <person name="Lu H.F."/>
            <person name="Shi C."/>
            <person name="Zhu S.T."/>
            <person name="Xiao Z.Y."/>
            <person name="Nan H."/>
            <person name="Yue Y."/>
            <person name="Zhu X.G."/>
            <person name="Wu Y."/>
            <person name="Hong X.N."/>
            <person name="Fan G.Y."/>
            <person name="Tong Y."/>
            <person name="Zhang D."/>
            <person name="Mao C.L."/>
            <person name="Liu Y.L."/>
            <person name="Hao S.J."/>
            <person name="Liu W.Q."/>
            <person name="Lv M.Q."/>
            <person name="Zhang H.B."/>
            <person name="Liu Y."/>
            <person name="Hu-Tang G.R."/>
            <person name="Wang J.P."/>
            <person name="Wang J.H."/>
            <person name="Sun Y.H."/>
            <person name="Ni S.B."/>
            <person name="Chen W.B."/>
            <person name="Zhang X.C."/>
            <person name="Jiao Y.N."/>
            <person name="Eichler E.E."/>
            <person name="Li G.H."/>
            <person name="Liu X."/>
            <person name="Gao L.Z."/>
        </authorList>
    </citation>
    <scope>NUCLEOTIDE SEQUENCE [LARGE SCALE GENOMIC DNA]</scope>
    <source>
        <strain evidence="10">cv. GT1</strain>
        <tissue evidence="9">Leaf</tissue>
    </source>
</reference>
<evidence type="ECO:0000259" key="8">
    <source>
        <dbReference type="Pfam" id="PF22754"/>
    </source>
</evidence>
<dbReference type="GO" id="GO:0005634">
    <property type="term" value="C:nucleus"/>
    <property type="evidence" value="ECO:0007669"/>
    <property type="project" value="UniProtKB-SubCell"/>
</dbReference>
<evidence type="ECO:0000256" key="3">
    <source>
        <dbReference type="ARBA" id="ARBA00023125"/>
    </source>
</evidence>
<keyword evidence="3" id="KW-0238">DNA-binding</keyword>
<dbReference type="InterPro" id="IPR045239">
    <property type="entry name" value="bHLH95_bHLH"/>
</dbReference>
<dbReference type="InterPro" id="IPR054502">
    <property type="entry name" value="bHLH-TF_ACT-like_plant"/>
</dbReference>
<evidence type="ECO:0000313" key="10">
    <source>
        <dbReference type="Proteomes" id="UP000467840"/>
    </source>
</evidence>
<name>A0A6A6NGV0_HEVBR</name>
<dbReference type="GO" id="GO:0046983">
    <property type="term" value="F:protein dimerization activity"/>
    <property type="evidence" value="ECO:0007669"/>
    <property type="project" value="InterPro"/>
</dbReference>
<dbReference type="GO" id="GO:0009960">
    <property type="term" value="P:endosperm development"/>
    <property type="evidence" value="ECO:0007669"/>
    <property type="project" value="InterPro"/>
</dbReference>
<comment type="subcellular location">
    <subcellularLocation>
        <location evidence="1">Nucleus</location>
    </subcellularLocation>
</comment>
<protein>
    <submittedName>
        <fullName evidence="9">Uncharacterized protein</fullName>
    </submittedName>
</protein>
<evidence type="ECO:0000259" key="7">
    <source>
        <dbReference type="Pfam" id="PF00010"/>
    </source>
</evidence>
<dbReference type="InterPro" id="IPR045865">
    <property type="entry name" value="ACT-like_dom_sf"/>
</dbReference>
<dbReference type="GO" id="GO:0003677">
    <property type="term" value="F:DNA binding"/>
    <property type="evidence" value="ECO:0007669"/>
    <property type="project" value="UniProtKB-KW"/>
</dbReference>
<feature type="domain" description="Plant bHLH transcription factor ACT-like" evidence="8">
    <location>
        <begin position="106"/>
        <end position="161"/>
    </location>
</feature>
<keyword evidence="4" id="KW-0804">Transcription</keyword>
<keyword evidence="5" id="KW-0539">Nucleus</keyword>
<comment type="caution">
    <text evidence="9">The sequence shown here is derived from an EMBL/GenBank/DDBJ whole genome shotgun (WGS) entry which is preliminary data.</text>
</comment>
<evidence type="ECO:0000256" key="6">
    <source>
        <dbReference type="SAM" id="MobiDB-lite"/>
    </source>
</evidence>
<feature type="domain" description="BHLH" evidence="7">
    <location>
        <begin position="36"/>
        <end position="68"/>
    </location>
</feature>
<dbReference type="PANTHER" id="PTHR46772:SF2">
    <property type="entry name" value="BHLH DOMAIN-CONTAINING PROTEIN"/>
    <property type="match status" value="1"/>
</dbReference>
<evidence type="ECO:0000313" key="9">
    <source>
        <dbReference type="EMBL" id="KAF2324356.1"/>
    </source>
</evidence>
<dbReference type="Gene3D" id="4.10.280.10">
    <property type="entry name" value="Helix-loop-helix DNA-binding domain"/>
    <property type="match status" value="1"/>
</dbReference>
<evidence type="ECO:0000256" key="2">
    <source>
        <dbReference type="ARBA" id="ARBA00023015"/>
    </source>
</evidence>
<sequence>MEAAVAQVGQKRNRKGVAKNGEAVNSGGGVESDHDVHILTERERRKKMRNMFSSLHALLPQLPAKGRFSGYSGTIKEFHYGYKHASFVSSFAFSMLLPDMVFPNVVMNMCGDNAQISVCSVKRPGLLTSIFYILEKHKLDVVSAHISSDQFRSIYMIHVHAGGLLSVSRGIVSGRYIQASSRRDELMAIVTLIPGKTEKKSSRHLLFC</sequence>
<evidence type="ECO:0000256" key="5">
    <source>
        <dbReference type="ARBA" id="ARBA00023242"/>
    </source>
</evidence>
<dbReference type="Proteomes" id="UP000467840">
    <property type="component" value="Chromosome 5"/>
</dbReference>
<dbReference type="EMBL" id="JAAGAX010000001">
    <property type="protein sequence ID" value="KAF2324356.1"/>
    <property type="molecule type" value="Genomic_DNA"/>
</dbReference>
<keyword evidence="2" id="KW-0805">Transcription regulation</keyword>
<keyword evidence="10" id="KW-1185">Reference proteome</keyword>
<dbReference type="InterPro" id="IPR044278">
    <property type="entry name" value="BHLH95-like"/>
</dbReference>
<dbReference type="InterPro" id="IPR036638">
    <property type="entry name" value="HLH_DNA-bd_sf"/>
</dbReference>
<feature type="region of interest" description="Disordered" evidence="6">
    <location>
        <begin position="1"/>
        <end position="35"/>
    </location>
</feature>
<dbReference type="Pfam" id="PF00010">
    <property type="entry name" value="HLH"/>
    <property type="match status" value="1"/>
</dbReference>
<proteinExistence type="predicted"/>
<dbReference type="AlphaFoldDB" id="A0A6A6NGV0"/>
<dbReference type="Pfam" id="PF22754">
    <property type="entry name" value="bHLH-TF_ACT-like_plant"/>
    <property type="match status" value="1"/>
</dbReference>
<dbReference type="GO" id="GO:0003700">
    <property type="term" value="F:DNA-binding transcription factor activity"/>
    <property type="evidence" value="ECO:0007669"/>
    <property type="project" value="InterPro"/>
</dbReference>
<organism evidence="9 10">
    <name type="scientific">Hevea brasiliensis</name>
    <name type="common">Para rubber tree</name>
    <name type="synonym">Siphonia brasiliensis</name>
    <dbReference type="NCBI Taxonomy" id="3981"/>
    <lineage>
        <taxon>Eukaryota</taxon>
        <taxon>Viridiplantae</taxon>
        <taxon>Streptophyta</taxon>
        <taxon>Embryophyta</taxon>
        <taxon>Tracheophyta</taxon>
        <taxon>Spermatophyta</taxon>
        <taxon>Magnoliopsida</taxon>
        <taxon>eudicotyledons</taxon>
        <taxon>Gunneridae</taxon>
        <taxon>Pentapetalae</taxon>
        <taxon>rosids</taxon>
        <taxon>fabids</taxon>
        <taxon>Malpighiales</taxon>
        <taxon>Euphorbiaceae</taxon>
        <taxon>Crotonoideae</taxon>
        <taxon>Micrandreae</taxon>
        <taxon>Hevea</taxon>
    </lineage>
</organism>
<dbReference type="InterPro" id="IPR011598">
    <property type="entry name" value="bHLH_dom"/>
</dbReference>